<comment type="caution">
    <text evidence="1">The sequence shown here is derived from an EMBL/GenBank/DDBJ whole genome shotgun (WGS) entry which is preliminary data.</text>
</comment>
<proteinExistence type="predicted"/>
<gene>
    <name evidence="1" type="ORF">S06H3_42122</name>
</gene>
<dbReference type="AlphaFoldDB" id="X1MWS7"/>
<name>X1MWS7_9ZZZZ</name>
<accession>X1MWS7</accession>
<evidence type="ECO:0000313" key="1">
    <source>
        <dbReference type="EMBL" id="GAI36167.1"/>
    </source>
</evidence>
<feature type="non-terminal residue" evidence="1">
    <location>
        <position position="1"/>
    </location>
</feature>
<protein>
    <submittedName>
        <fullName evidence="1">Uncharacterized protein</fullName>
    </submittedName>
</protein>
<dbReference type="EMBL" id="BARV01026018">
    <property type="protein sequence ID" value="GAI36167.1"/>
    <property type="molecule type" value="Genomic_DNA"/>
</dbReference>
<organism evidence="1">
    <name type="scientific">marine sediment metagenome</name>
    <dbReference type="NCBI Taxonomy" id="412755"/>
    <lineage>
        <taxon>unclassified sequences</taxon>
        <taxon>metagenomes</taxon>
        <taxon>ecological metagenomes</taxon>
    </lineage>
</organism>
<reference evidence="1" key="1">
    <citation type="journal article" date="2014" name="Front. Microbiol.">
        <title>High frequency of phylogenetically diverse reductive dehalogenase-homologous genes in deep subseafloor sedimentary metagenomes.</title>
        <authorList>
            <person name="Kawai M."/>
            <person name="Futagami T."/>
            <person name="Toyoda A."/>
            <person name="Takaki Y."/>
            <person name="Nishi S."/>
            <person name="Hori S."/>
            <person name="Arai W."/>
            <person name="Tsubouchi T."/>
            <person name="Morono Y."/>
            <person name="Uchiyama I."/>
            <person name="Ito T."/>
            <person name="Fujiyama A."/>
            <person name="Inagaki F."/>
            <person name="Takami H."/>
        </authorList>
    </citation>
    <scope>NUCLEOTIDE SEQUENCE</scope>
    <source>
        <strain evidence="1">Expedition CK06-06</strain>
    </source>
</reference>
<sequence length="35" mass="4169">GYIKADKNLSALQQIEVQVFYPWLGLPWNLHLKRE</sequence>